<feature type="non-terminal residue" evidence="2">
    <location>
        <position position="130"/>
    </location>
</feature>
<dbReference type="AlphaFoldDB" id="A0A699WM72"/>
<gene>
    <name evidence="2" type="ORF">Tci_918755</name>
</gene>
<comment type="caution">
    <text evidence="2">The sequence shown here is derived from an EMBL/GenBank/DDBJ whole genome shotgun (WGS) entry which is preliminary data.</text>
</comment>
<feature type="region of interest" description="Disordered" evidence="1">
    <location>
        <begin position="1"/>
        <end position="25"/>
    </location>
</feature>
<feature type="region of interest" description="Disordered" evidence="1">
    <location>
        <begin position="71"/>
        <end position="101"/>
    </location>
</feature>
<protein>
    <submittedName>
        <fullName evidence="2">Uncharacterized protein</fullName>
    </submittedName>
</protein>
<evidence type="ECO:0000313" key="2">
    <source>
        <dbReference type="EMBL" id="GFD46786.1"/>
    </source>
</evidence>
<organism evidence="2">
    <name type="scientific">Tanacetum cinerariifolium</name>
    <name type="common">Dalmatian daisy</name>
    <name type="synonym">Chrysanthemum cinerariifolium</name>
    <dbReference type="NCBI Taxonomy" id="118510"/>
    <lineage>
        <taxon>Eukaryota</taxon>
        <taxon>Viridiplantae</taxon>
        <taxon>Streptophyta</taxon>
        <taxon>Embryophyta</taxon>
        <taxon>Tracheophyta</taxon>
        <taxon>Spermatophyta</taxon>
        <taxon>Magnoliopsida</taxon>
        <taxon>eudicotyledons</taxon>
        <taxon>Gunneridae</taxon>
        <taxon>Pentapetalae</taxon>
        <taxon>asterids</taxon>
        <taxon>campanulids</taxon>
        <taxon>Asterales</taxon>
        <taxon>Asteraceae</taxon>
        <taxon>Asteroideae</taxon>
        <taxon>Anthemideae</taxon>
        <taxon>Anthemidinae</taxon>
        <taxon>Tanacetum</taxon>
    </lineage>
</organism>
<feature type="compositionally biased region" description="Polar residues" evidence="1">
    <location>
        <begin position="1"/>
        <end position="16"/>
    </location>
</feature>
<evidence type="ECO:0000256" key="1">
    <source>
        <dbReference type="SAM" id="MobiDB-lite"/>
    </source>
</evidence>
<dbReference type="EMBL" id="BKCJ011683258">
    <property type="protein sequence ID" value="GFD46786.1"/>
    <property type="molecule type" value="Genomic_DNA"/>
</dbReference>
<reference evidence="2" key="1">
    <citation type="journal article" date="2019" name="Sci. Rep.">
        <title>Draft genome of Tanacetum cinerariifolium, the natural source of mosquito coil.</title>
        <authorList>
            <person name="Yamashiro T."/>
            <person name="Shiraishi A."/>
            <person name="Satake H."/>
            <person name="Nakayama K."/>
        </authorList>
    </citation>
    <scope>NUCLEOTIDE SEQUENCE</scope>
</reference>
<proteinExistence type="predicted"/>
<sequence>MNYQPVTAENQTNPSAGFQDKFDVEKAGDESNQQYVLFSVWSSGYTNPQNYDGDAAFDGKEHDFDAKKLESEVILSPSNSAQSRKQDDKTKKQAKGKSPVESFIGNRDLSLEFEDCFDNSRNKVNIVGSI</sequence>
<accession>A0A699WM72</accession>
<name>A0A699WM72_TANCI</name>